<dbReference type="Pfam" id="PF00072">
    <property type="entry name" value="Response_reg"/>
    <property type="match status" value="1"/>
</dbReference>
<protein>
    <submittedName>
        <fullName evidence="3">Response regulator</fullName>
    </submittedName>
</protein>
<feature type="domain" description="HD-GYP" evidence="2">
    <location>
        <begin position="154"/>
        <end position="352"/>
    </location>
</feature>
<dbReference type="InterPro" id="IPR037522">
    <property type="entry name" value="HD_GYP_dom"/>
</dbReference>
<dbReference type="Pfam" id="PF13487">
    <property type="entry name" value="HD_5"/>
    <property type="match status" value="1"/>
</dbReference>
<dbReference type="AlphaFoldDB" id="A0A1W1C2U9"/>
<dbReference type="PROSITE" id="PS50110">
    <property type="entry name" value="RESPONSE_REGULATORY"/>
    <property type="match status" value="1"/>
</dbReference>
<organism evidence="3">
    <name type="scientific">hydrothermal vent metagenome</name>
    <dbReference type="NCBI Taxonomy" id="652676"/>
    <lineage>
        <taxon>unclassified sequences</taxon>
        <taxon>metagenomes</taxon>
        <taxon>ecological metagenomes</taxon>
    </lineage>
</organism>
<sequence>MEWKELGEIKILIVEDDPFNRLLIRSLLEKFTQIEFLEASDGLEALKILETQSIDLMFLALHLPKMNANELLTVLEEKKICESMAILLMTTEKVLKEDFTKKGIDDCVSKPFVLEELEKKIYQNLIRKRKLYNKNKEAQDLDSQTAKMYSKTQIQLSQQDFFLKMISLKTKANTAQRIQAKVIALIAKEFALKLGYDNNMSQYIYYASLIRDIGVIALPLAHDENKVFSDEDKKIFQEYILLGYDMLSGAIETDFIRISKLVILHYKEAHDGSGMPYSIQEDAIPEVAVIVAISETFEALLSKRTYRTPIQYTTEEAYTILLNSQTRFKPKVLKIFLHHFLEFVTLRQSIINIANT</sequence>
<evidence type="ECO:0000259" key="1">
    <source>
        <dbReference type="PROSITE" id="PS50110"/>
    </source>
</evidence>
<dbReference type="InterPro" id="IPR052020">
    <property type="entry name" value="Cyclic_di-GMP/3'3'-cGAMP_PDE"/>
</dbReference>
<dbReference type="SUPFAM" id="SSF109604">
    <property type="entry name" value="HD-domain/PDEase-like"/>
    <property type="match status" value="1"/>
</dbReference>
<feature type="domain" description="Response regulatory" evidence="1">
    <location>
        <begin position="10"/>
        <end position="125"/>
    </location>
</feature>
<name>A0A1W1C2U9_9ZZZZ</name>
<evidence type="ECO:0000259" key="2">
    <source>
        <dbReference type="PROSITE" id="PS51832"/>
    </source>
</evidence>
<dbReference type="InterPro" id="IPR001789">
    <property type="entry name" value="Sig_transdc_resp-reg_receiver"/>
</dbReference>
<dbReference type="PROSITE" id="PS51832">
    <property type="entry name" value="HD_GYP"/>
    <property type="match status" value="1"/>
</dbReference>
<accession>A0A1W1C2U9</accession>
<dbReference type="PANTHER" id="PTHR45228">
    <property type="entry name" value="CYCLIC DI-GMP PHOSPHODIESTERASE TM_0186-RELATED"/>
    <property type="match status" value="1"/>
</dbReference>
<dbReference type="InterPro" id="IPR011006">
    <property type="entry name" value="CheY-like_superfamily"/>
</dbReference>
<gene>
    <name evidence="3" type="ORF">MNB_SV-13-361</name>
</gene>
<dbReference type="SMART" id="SM00448">
    <property type="entry name" value="REC"/>
    <property type="match status" value="1"/>
</dbReference>
<evidence type="ECO:0000313" key="3">
    <source>
        <dbReference type="EMBL" id="SFV60065.1"/>
    </source>
</evidence>
<dbReference type="GO" id="GO:0000160">
    <property type="term" value="P:phosphorelay signal transduction system"/>
    <property type="evidence" value="ECO:0007669"/>
    <property type="project" value="InterPro"/>
</dbReference>
<dbReference type="Gene3D" id="3.40.50.2300">
    <property type="match status" value="1"/>
</dbReference>
<proteinExistence type="predicted"/>
<dbReference type="EMBL" id="FPHM01000059">
    <property type="protein sequence ID" value="SFV60065.1"/>
    <property type="molecule type" value="Genomic_DNA"/>
</dbReference>
<dbReference type="SUPFAM" id="SSF52172">
    <property type="entry name" value="CheY-like"/>
    <property type="match status" value="1"/>
</dbReference>
<dbReference type="CDD" id="cd17546">
    <property type="entry name" value="REC_hyHK_CKI1_RcsC-like"/>
    <property type="match status" value="1"/>
</dbReference>
<dbReference type="PANTHER" id="PTHR45228:SF1">
    <property type="entry name" value="CYCLIC DI-GMP PHOSPHODIESTERASE TM_0186"/>
    <property type="match status" value="1"/>
</dbReference>
<dbReference type="Gene3D" id="1.10.3210.10">
    <property type="entry name" value="Hypothetical protein af1432"/>
    <property type="match status" value="1"/>
</dbReference>
<reference evidence="3" key="1">
    <citation type="submission" date="2016-10" db="EMBL/GenBank/DDBJ databases">
        <authorList>
            <person name="de Groot N.N."/>
        </authorList>
    </citation>
    <scope>NUCLEOTIDE SEQUENCE</scope>
</reference>